<comment type="caution">
    <text evidence="11">The sequence shown here is derived from an EMBL/GenBank/DDBJ whole genome shotgun (WGS) entry which is preliminary data.</text>
</comment>
<comment type="catalytic activity">
    <reaction evidence="7 8">
        <text>tRNA(His) + L-histidine + ATP = L-histidyl-tRNA(His) + AMP + diphosphate + H(+)</text>
        <dbReference type="Rhea" id="RHEA:17313"/>
        <dbReference type="Rhea" id="RHEA-COMP:9665"/>
        <dbReference type="Rhea" id="RHEA-COMP:9689"/>
        <dbReference type="ChEBI" id="CHEBI:15378"/>
        <dbReference type="ChEBI" id="CHEBI:30616"/>
        <dbReference type="ChEBI" id="CHEBI:33019"/>
        <dbReference type="ChEBI" id="CHEBI:57595"/>
        <dbReference type="ChEBI" id="CHEBI:78442"/>
        <dbReference type="ChEBI" id="CHEBI:78527"/>
        <dbReference type="ChEBI" id="CHEBI:456215"/>
        <dbReference type="EC" id="6.1.1.21"/>
    </reaction>
</comment>
<name>A0A511MZR4_DEIC1</name>
<dbReference type="InterPro" id="IPR006195">
    <property type="entry name" value="aa-tRNA-synth_II"/>
</dbReference>
<keyword evidence="12" id="KW-1185">Reference proteome</keyword>
<evidence type="ECO:0000256" key="3">
    <source>
        <dbReference type="ARBA" id="ARBA00022741"/>
    </source>
</evidence>
<dbReference type="SUPFAM" id="SSF55681">
    <property type="entry name" value="Class II aaRS and biotin synthetases"/>
    <property type="match status" value="1"/>
</dbReference>
<evidence type="ECO:0000313" key="11">
    <source>
        <dbReference type="EMBL" id="GEM46115.1"/>
    </source>
</evidence>
<dbReference type="PANTHER" id="PTHR43707">
    <property type="entry name" value="HISTIDYL-TRNA SYNTHETASE"/>
    <property type="match status" value="1"/>
</dbReference>
<comment type="similarity">
    <text evidence="1 8">Belongs to the class-II aminoacyl-tRNA synthetase family.</text>
</comment>
<dbReference type="CDD" id="cd00859">
    <property type="entry name" value="HisRS_anticodon"/>
    <property type="match status" value="1"/>
</dbReference>
<keyword evidence="4 8" id="KW-0067">ATP-binding</keyword>
<dbReference type="InterPro" id="IPR033656">
    <property type="entry name" value="HisRS_anticodon"/>
</dbReference>
<sequence>MSGIRRPKGTQDLLPDGSPQLKAEFSARGHRHLVELAAKVLENAGAQYIQTPMFEMVEVIKRGVGDSTDIVRKEMFTARAQGDEFILRPEGTAPIVRAFVENGLKQLPAPAKLWTYGAMFRAERPQKGRYRQFHQLDYEVLGSDDPLIDAEAIALMMQVIDRLGVKKIELKLGSVGDPEDRQGYNQYLRDLFSPHEERLSEDSKARLVLNPMRILDSKSQSDQDLIAELQPRMMLDHLGEAASAHFKQVCEHLSTWGIPYTIDPSIVRGLDYYRRTAWEIHHEGVGAKSALGGGGRYDGLAELLGGPHTPGIGWAFGIERLLIAMEAEGVTLPEPEGLLLYVAALDESTLGVAAKLAFEARQNGKAEFSYRPKAPGKHIGDALKKNARYVALIGSSEAEAGTVTLKNLQSGEQRTIQQTELLSNLQGTP</sequence>
<keyword evidence="5 8" id="KW-0648">Protein biosynthesis</keyword>
<dbReference type="InterPro" id="IPR004154">
    <property type="entry name" value="Anticodon-bd"/>
</dbReference>
<dbReference type="GO" id="GO:0006427">
    <property type="term" value="P:histidyl-tRNA aminoacylation"/>
    <property type="evidence" value="ECO:0007669"/>
    <property type="project" value="UniProtKB-UniRule"/>
</dbReference>
<keyword evidence="2 8" id="KW-0436">Ligase</keyword>
<comment type="subunit">
    <text evidence="8">Homodimer.</text>
</comment>
<evidence type="ECO:0000256" key="7">
    <source>
        <dbReference type="ARBA" id="ARBA00047639"/>
    </source>
</evidence>
<organism evidence="11 12">
    <name type="scientific">Deinococcus cellulosilyticus (strain DSM 18568 / NBRC 106333 / KACC 11606 / 5516J-15)</name>
    <dbReference type="NCBI Taxonomy" id="1223518"/>
    <lineage>
        <taxon>Bacteria</taxon>
        <taxon>Thermotogati</taxon>
        <taxon>Deinococcota</taxon>
        <taxon>Deinococci</taxon>
        <taxon>Deinococcales</taxon>
        <taxon>Deinococcaceae</taxon>
        <taxon>Deinococcus</taxon>
    </lineage>
</organism>
<dbReference type="InterPro" id="IPR036621">
    <property type="entry name" value="Anticodon-bd_dom_sf"/>
</dbReference>
<keyword evidence="6 8" id="KW-0030">Aminoacyl-tRNA synthetase</keyword>
<gene>
    <name evidence="8 11" type="primary">hisS</name>
    <name evidence="11" type="ORF">DC3_17500</name>
</gene>
<dbReference type="NCBIfam" id="TIGR00442">
    <property type="entry name" value="hisS"/>
    <property type="match status" value="1"/>
</dbReference>
<dbReference type="InterPro" id="IPR004516">
    <property type="entry name" value="HisRS/HisZ"/>
</dbReference>
<evidence type="ECO:0000256" key="9">
    <source>
        <dbReference type="PIRSR" id="PIRSR001549-1"/>
    </source>
</evidence>
<evidence type="ECO:0000313" key="12">
    <source>
        <dbReference type="Proteomes" id="UP000321306"/>
    </source>
</evidence>
<keyword evidence="3 8" id="KW-0547">Nucleotide-binding</keyword>
<evidence type="ECO:0000256" key="4">
    <source>
        <dbReference type="ARBA" id="ARBA00022840"/>
    </source>
</evidence>
<comment type="subcellular location">
    <subcellularLocation>
        <location evidence="8">Cytoplasm</location>
    </subcellularLocation>
</comment>
<reference evidence="11 12" key="1">
    <citation type="submission" date="2019-07" db="EMBL/GenBank/DDBJ databases">
        <title>Whole genome shotgun sequence of Deinococcus cellulosilyticus NBRC 106333.</title>
        <authorList>
            <person name="Hosoyama A."/>
            <person name="Uohara A."/>
            <person name="Ohji S."/>
            <person name="Ichikawa N."/>
        </authorList>
    </citation>
    <scope>NUCLEOTIDE SEQUENCE [LARGE SCALE GENOMIC DNA]</scope>
    <source>
        <strain evidence="11 12">NBRC 106333</strain>
    </source>
</reference>
<feature type="binding site" evidence="9">
    <location>
        <begin position="272"/>
        <end position="273"/>
    </location>
    <ligand>
        <name>L-histidine</name>
        <dbReference type="ChEBI" id="CHEBI:57595"/>
    </ligand>
</feature>
<protein>
    <recommendedName>
        <fullName evidence="8">Histidine--tRNA ligase</fullName>
        <ecNumber evidence="8">6.1.1.21</ecNumber>
    </recommendedName>
    <alternativeName>
        <fullName evidence="8">Histidyl-tRNA synthetase</fullName>
        <shortName evidence="8">HisRS</shortName>
    </alternativeName>
</protein>
<feature type="binding site" evidence="9">
    <location>
        <position position="139"/>
    </location>
    <ligand>
        <name>L-histidine</name>
        <dbReference type="ChEBI" id="CHEBI:57595"/>
    </ligand>
</feature>
<dbReference type="GO" id="GO:0004821">
    <property type="term" value="F:histidine-tRNA ligase activity"/>
    <property type="evidence" value="ECO:0007669"/>
    <property type="project" value="UniProtKB-UniRule"/>
</dbReference>
<dbReference type="PANTHER" id="PTHR43707:SF1">
    <property type="entry name" value="HISTIDINE--TRNA LIGASE, MITOCHONDRIAL-RELATED"/>
    <property type="match status" value="1"/>
</dbReference>
<proteinExistence type="inferred from homology"/>
<dbReference type="CDD" id="cd00773">
    <property type="entry name" value="HisRS-like_core"/>
    <property type="match status" value="1"/>
</dbReference>
<feature type="binding site" evidence="9">
    <location>
        <position position="121"/>
    </location>
    <ligand>
        <name>L-histidine</name>
        <dbReference type="ChEBI" id="CHEBI:57595"/>
    </ligand>
</feature>
<dbReference type="InterPro" id="IPR041715">
    <property type="entry name" value="HisRS-like_core"/>
</dbReference>
<dbReference type="GO" id="GO:0005737">
    <property type="term" value="C:cytoplasm"/>
    <property type="evidence" value="ECO:0007669"/>
    <property type="project" value="UniProtKB-SubCell"/>
</dbReference>
<dbReference type="HAMAP" id="MF_00127">
    <property type="entry name" value="His_tRNA_synth"/>
    <property type="match status" value="1"/>
</dbReference>
<feature type="domain" description="Aminoacyl-transfer RNA synthetases class-II family profile" evidence="10">
    <location>
        <begin position="33"/>
        <end position="333"/>
    </location>
</feature>
<dbReference type="OrthoDB" id="9800814at2"/>
<dbReference type="PIRSF" id="PIRSF001549">
    <property type="entry name" value="His-tRNA_synth"/>
    <property type="match status" value="1"/>
</dbReference>
<dbReference type="InterPro" id="IPR045864">
    <property type="entry name" value="aa-tRNA-synth_II/BPL/LPL"/>
</dbReference>
<evidence type="ECO:0000256" key="6">
    <source>
        <dbReference type="ARBA" id="ARBA00023146"/>
    </source>
</evidence>
<dbReference type="PROSITE" id="PS50862">
    <property type="entry name" value="AA_TRNA_LIGASE_II"/>
    <property type="match status" value="1"/>
</dbReference>
<dbReference type="AlphaFoldDB" id="A0A511MZR4"/>
<dbReference type="RefSeq" id="WP_146883932.1">
    <property type="nucleotide sequence ID" value="NZ_BJXB01000006.1"/>
</dbReference>
<dbReference type="Pfam" id="PF13393">
    <property type="entry name" value="tRNA-synt_His"/>
    <property type="match status" value="2"/>
</dbReference>
<evidence type="ECO:0000256" key="2">
    <source>
        <dbReference type="ARBA" id="ARBA00022598"/>
    </source>
</evidence>
<feature type="binding site" evidence="9">
    <location>
        <begin position="90"/>
        <end position="92"/>
    </location>
    <ligand>
        <name>L-histidine</name>
        <dbReference type="ChEBI" id="CHEBI:57595"/>
    </ligand>
</feature>
<dbReference type="EMBL" id="BJXB01000006">
    <property type="protein sequence ID" value="GEM46115.1"/>
    <property type="molecule type" value="Genomic_DNA"/>
</dbReference>
<evidence type="ECO:0000259" key="10">
    <source>
        <dbReference type="PROSITE" id="PS50862"/>
    </source>
</evidence>
<evidence type="ECO:0000256" key="1">
    <source>
        <dbReference type="ARBA" id="ARBA00008226"/>
    </source>
</evidence>
<dbReference type="Pfam" id="PF03129">
    <property type="entry name" value="HGTP_anticodon"/>
    <property type="match status" value="1"/>
</dbReference>
<dbReference type="GO" id="GO:0005524">
    <property type="term" value="F:ATP binding"/>
    <property type="evidence" value="ECO:0007669"/>
    <property type="project" value="UniProtKB-UniRule"/>
</dbReference>
<evidence type="ECO:0000256" key="8">
    <source>
        <dbReference type="HAMAP-Rule" id="MF_00127"/>
    </source>
</evidence>
<accession>A0A511MZR4</accession>
<dbReference type="Proteomes" id="UP000321306">
    <property type="component" value="Unassembled WGS sequence"/>
</dbReference>
<dbReference type="InterPro" id="IPR015807">
    <property type="entry name" value="His-tRNA-ligase"/>
</dbReference>
<dbReference type="Gene3D" id="3.30.930.10">
    <property type="entry name" value="Bira Bifunctional Protein, Domain 2"/>
    <property type="match status" value="1"/>
</dbReference>
<feature type="binding site" evidence="9">
    <location>
        <position position="268"/>
    </location>
    <ligand>
        <name>L-histidine</name>
        <dbReference type="ChEBI" id="CHEBI:57595"/>
    </ligand>
</feature>
<dbReference type="EC" id="6.1.1.21" evidence="8"/>
<dbReference type="SUPFAM" id="SSF52954">
    <property type="entry name" value="Class II aaRS ABD-related"/>
    <property type="match status" value="1"/>
</dbReference>
<evidence type="ECO:0000256" key="5">
    <source>
        <dbReference type="ARBA" id="ARBA00022917"/>
    </source>
</evidence>
<feature type="binding site" evidence="9">
    <location>
        <position position="135"/>
    </location>
    <ligand>
        <name>L-histidine</name>
        <dbReference type="ChEBI" id="CHEBI:57595"/>
    </ligand>
</feature>
<dbReference type="Gene3D" id="3.40.50.800">
    <property type="entry name" value="Anticodon-binding domain"/>
    <property type="match status" value="1"/>
</dbReference>
<keyword evidence="8" id="KW-0963">Cytoplasm</keyword>